<dbReference type="EMBL" id="KV863882">
    <property type="protein sequence ID" value="ONK54991.1"/>
    <property type="molecule type" value="Genomic_DNA"/>
</dbReference>
<proteinExistence type="predicted"/>
<organism evidence="2 3">
    <name type="scientific">Asparagus officinalis</name>
    <name type="common">Garden asparagus</name>
    <dbReference type="NCBI Taxonomy" id="4686"/>
    <lineage>
        <taxon>Eukaryota</taxon>
        <taxon>Viridiplantae</taxon>
        <taxon>Streptophyta</taxon>
        <taxon>Embryophyta</taxon>
        <taxon>Tracheophyta</taxon>
        <taxon>Spermatophyta</taxon>
        <taxon>Magnoliopsida</taxon>
        <taxon>Liliopsida</taxon>
        <taxon>Asparagales</taxon>
        <taxon>Asparagaceae</taxon>
        <taxon>Asparagoideae</taxon>
        <taxon>Asparagus</taxon>
    </lineage>
</organism>
<dbReference type="AlphaFoldDB" id="A0A1R3L5U6"/>
<name>A0A1R3L5U6_ASPOF</name>
<evidence type="ECO:0000313" key="3">
    <source>
        <dbReference type="Proteomes" id="UP000243459"/>
    </source>
</evidence>
<keyword evidence="3" id="KW-1185">Reference proteome</keyword>
<dbReference type="Proteomes" id="UP000243459">
    <property type="component" value="Unassembled WGS sequence"/>
</dbReference>
<sequence length="256" mass="28014">MLEIATVKGEDDELHAVDRRRLRLAKDSSAEAVAIRSERRSPAVARLRRRSTDLHGNGHQSFSFNFYAKTNASLACAVSWHPAIDFVKVVINDVIPTATEGITVRRPHIIPTSQPSKKTGVNSKLTVMAADGSDGSPLLLLLPLLPRLLSFPPLPPPLHTRRPNRGPDCEFRTRTSPTLHRRLSSLEGPAAASATHASLRPRTGRVRRHLPPWRVPRTPPRLGSEPASVPQLTGLPSRPARLGPPRPPLSLHPPAD</sequence>
<gene>
    <name evidence="2" type="ORF">A4U43_UnF8850</name>
</gene>
<evidence type="ECO:0000313" key="2">
    <source>
        <dbReference type="EMBL" id="ONK54991.1"/>
    </source>
</evidence>
<evidence type="ECO:0000256" key="1">
    <source>
        <dbReference type="SAM" id="MobiDB-lite"/>
    </source>
</evidence>
<protein>
    <submittedName>
        <fullName evidence="2">Uncharacterized protein</fullName>
    </submittedName>
</protein>
<dbReference type="Gramene" id="ONK54991">
    <property type="protein sequence ID" value="ONK54991"/>
    <property type="gene ID" value="A4U43_UnF8850"/>
</dbReference>
<reference evidence="3" key="1">
    <citation type="journal article" date="2017" name="Nat. Commun.">
        <title>The asparagus genome sheds light on the origin and evolution of a young Y chromosome.</title>
        <authorList>
            <person name="Harkess A."/>
            <person name="Zhou J."/>
            <person name="Xu C."/>
            <person name="Bowers J.E."/>
            <person name="Van der Hulst R."/>
            <person name="Ayyampalayam S."/>
            <person name="Mercati F."/>
            <person name="Riccardi P."/>
            <person name="McKain M.R."/>
            <person name="Kakrana A."/>
            <person name="Tang H."/>
            <person name="Ray J."/>
            <person name="Groenendijk J."/>
            <person name="Arikit S."/>
            <person name="Mathioni S.M."/>
            <person name="Nakano M."/>
            <person name="Shan H."/>
            <person name="Telgmann-Rauber A."/>
            <person name="Kanno A."/>
            <person name="Yue Z."/>
            <person name="Chen H."/>
            <person name="Li W."/>
            <person name="Chen Y."/>
            <person name="Xu X."/>
            <person name="Zhang Y."/>
            <person name="Luo S."/>
            <person name="Chen H."/>
            <person name="Gao J."/>
            <person name="Mao Z."/>
            <person name="Pires J.C."/>
            <person name="Luo M."/>
            <person name="Kudrna D."/>
            <person name="Wing R.A."/>
            <person name="Meyers B.C."/>
            <person name="Yi K."/>
            <person name="Kong H."/>
            <person name="Lavrijsen P."/>
            <person name="Sunseri F."/>
            <person name="Falavigna A."/>
            <person name="Ye Y."/>
            <person name="Leebens-Mack J.H."/>
            <person name="Chen G."/>
        </authorList>
    </citation>
    <scope>NUCLEOTIDE SEQUENCE [LARGE SCALE GENOMIC DNA]</scope>
    <source>
        <strain evidence="3">cv. DH0086</strain>
    </source>
</reference>
<feature type="compositionally biased region" description="Pro residues" evidence="1">
    <location>
        <begin position="242"/>
        <end position="256"/>
    </location>
</feature>
<feature type="compositionally biased region" description="Basic residues" evidence="1">
    <location>
        <begin position="202"/>
        <end position="211"/>
    </location>
</feature>
<accession>A0A1R3L5U6</accession>
<feature type="region of interest" description="Disordered" evidence="1">
    <location>
        <begin position="154"/>
        <end position="256"/>
    </location>
</feature>